<dbReference type="InterPro" id="IPR000086">
    <property type="entry name" value="NUDIX_hydrolase_dom"/>
</dbReference>
<gene>
    <name evidence="3" type="ORF">METZ01_LOCUS430690</name>
</gene>
<dbReference type="InterPro" id="IPR020476">
    <property type="entry name" value="Nudix_hydrolase"/>
</dbReference>
<dbReference type="EMBL" id="UINC01172653">
    <property type="protein sequence ID" value="SVD77836.1"/>
    <property type="molecule type" value="Genomic_DNA"/>
</dbReference>
<dbReference type="Gene3D" id="3.90.79.10">
    <property type="entry name" value="Nucleoside Triphosphate Pyrophosphohydrolase"/>
    <property type="match status" value="1"/>
</dbReference>
<dbReference type="PANTHER" id="PTHR43736">
    <property type="entry name" value="ADP-RIBOSE PYROPHOSPHATASE"/>
    <property type="match status" value="1"/>
</dbReference>
<proteinExistence type="predicted"/>
<reference evidence="3" key="1">
    <citation type="submission" date="2018-05" db="EMBL/GenBank/DDBJ databases">
        <authorList>
            <person name="Lanie J.A."/>
            <person name="Ng W.-L."/>
            <person name="Kazmierczak K.M."/>
            <person name="Andrzejewski T.M."/>
            <person name="Davidsen T.M."/>
            <person name="Wayne K.J."/>
            <person name="Tettelin H."/>
            <person name="Glass J.I."/>
            <person name="Rusch D."/>
            <person name="Podicherti R."/>
            <person name="Tsui H.-C.T."/>
            <person name="Winkler M.E."/>
        </authorList>
    </citation>
    <scope>NUCLEOTIDE SEQUENCE</scope>
</reference>
<organism evidence="3">
    <name type="scientific">marine metagenome</name>
    <dbReference type="NCBI Taxonomy" id="408172"/>
    <lineage>
        <taxon>unclassified sequences</taxon>
        <taxon>metagenomes</taxon>
        <taxon>ecological metagenomes</taxon>
    </lineage>
</organism>
<dbReference type="PANTHER" id="PTHR43736:SF4">
    <property type="entry name" value="SLR1690 PROTEIN"/>
    <property type="match status" value="1"/>
</dbReference>
<protein>
    <recommendedName>
        <fullName evidence="2">Nudix hydrolase domain-containing protein</fullName>
    </recommendedName>
</protein>
<dbReference type="CDD" id="cd18873">
    <property type="entry name" value="NUDIX_NadM_like"/>
    <property type="match status" value="1"/>
</dbReference>
<feature type="non-terminal residue" evidence="3">
    <location>
        <position position="1"/>
    </location>
</feature>
<name>A0A382Y3E4_9ZZZZ</name>
<dbReference type="PROSITE" id="PS00893">
    <property type="entry name" value="NUDIX_BOX"/>
    <property type="match status" value="1"/>
</dbReference>
<dbReference type="Pfam" id="PF00293">
    <property type="entry name" value="NUDIX"/>
    <property type="match status" value="1"/>
</dbReference>
<dbReference type="PRINTS" id="PR00502">
    <property type="entry name" value="NUDIXFAMILY"/>
</dbReference>
<accession>A0A382Y3E4</accession>
<dbReference type="GO" id="GO:0016787">
    <property type="term" value="F:hydrolase activity"/>
    <property type="evidence" value="ECO:0007669"/>
    <property type="project" value="UniProtKB-KW"/>
</dbReference>
<dbReference type="InterPro" id="IPR015797">
    <property type="entry name" value="NUDIX_hydrolase-like_dom_sf"/>
</dbReference>
<evidence type="ECO:0000259" key="2">
    <source>
        <dbReference type="PROSITE" id="PS51462"/>
    </source>
</evidence>
<sequence>VTEFSDSEKPYDPASFPPFAVTADIAIFTIIDNEFCLLLVQRGGEPFKNMWALPGGFVQPEEDLDDAASRELLEETGIESAAHLEQLRTYGAP</sequence>
<dbReference type="InterPro" id="IPR020084">
    <property type="entry name" value="NUDIX_hydrolase_CS"/>
</dbReference>
<dbReference type="AlphaFoldDB" id="A0A382Y3E4"/>
<dbReference type="PROSITE" id="PS51462">
    <property type="entry name" value="NUDIX"/>
    <property type="match status" value="1"/>
</dbReference>
<feature type="domain" description="Nudix hydrolase" evidence="2">
    <location>
        <begin position="18"/>
        <end position="93"/>
    </location>
</feature>
<keyword evidence="1" id="KW-0378">Hydrolase</keyword>
<feature type="non-terminal residue" evidence="3">
    <location>
        <position position="93"/>
    </location>
</feature>
<dbReference type="SUPFAM" id="SSF55811">
    <property type="entry name" value="Nudix"/>
    <property type="match status" value="1"/>
</dbReference>
<evidence type="ECO:0000256" key="1">
    <source>
        <dbReference type="ARBA" id="ARBA00022801"/>
    </source>
</evidence>
<evidence type="ECO:0000313" key="3">
    <source>
        <dbReference type="EMBL" id="SVD77836.1"/>
    </source>
</evidence>